<dbReference type="EMBL" id="JBBPBM010000066">
    <property type="protein sequence ID" value="KAK8514783.1"/>
    <property type="molecule type" value="Genomic_DNA"/>
</dbReference>
<gene>
    <name evidence="2" type="ORF">V6N12_057679</name>
</gene>
<proteinExistence type="predicted"/>
<feature type="region of interest" description="Disordered" evidence="1">
    <location>
        <begin position="35"/>
        <end position="80"/>
    </location>
</feature>
<reference evidence="2 3" key="1">
    <citation type="journal article" date="2024" name="G3 (Bethesda)">
        <title>Genome assembly of Hibiscus sabdariffa L. provides insights into metabolisms of medicinal natural products.</title>
        <authorList>
            <person name="Kim T."/>
        </authorList>
    </citation>
    <scope>NUCLEOTIDE SEQUENCE [LARGE SCALE GENOMIC DNA]</scope>
    <source>
        <strain evidence="2">TK-2024</strain>
        <tissue evidence="2">Old leaves</tissue>
    </source>
</reference>
<organism evidence="2 3">
    <name type="scientific">Hibiscus sabdariffa</name>
    <name type="common">roselle</name>
    <dbReference type="NCBI Taxonomy" id="183260"/>
    <lineage>
        <taxon>Eukaryota</taxon>
        <taxon>Viridiplantae</taxon>
        <taxon>Streptophyta</taxon>
        <taxon>Embryophyta</taxon>
        <taxon>Tracheophyta</taxon>
        <taxon>Spermatophyta</taxon>
        <taxon>Magnoliopsida</taxon>
        <taxon>eudicotyledons</taxon>
        <taxon>Gunneridae</taxon>
        <taxon>Pentapetalae</taxon>
        <taxon>rosids</taxon>
        <taxon>malvids</taxon>
        <taxon>Malvales</taxon>
        <taxon>Malvaceae</taxon>
        <taxon>Malvoideae</taxon>
        <taxon>Hibiscus</taxon>
    </lineage>
</organism>
<protein>
    <submittedName>
        <fullName evidence="2">Uncharacterized protein</fullName>
    </submittedName>
</protein>
<sequence length="80" mass="8896">MIVNGLELLSAAFLSMMMFQWMRNSHVKLLCHRNSGQAGSDGSVVWGRNPQRVKGEDKCGETETENSSASNCSNQEFDEL</sequence>
<evidence type="ECO:0000256" key="1">
    <source>
        <dbReference type="SAM" id="MobiDB-lite"/>
    </source>
</evidence>
<evidence type="ECO:0000313" key="2">
    <source>
        <dbReference type="EMBL" id="KAK8514783.1"/>
    </source>
</evidence>
<dbReference type="Proteomes" id="UP001472677">
    <property type="component" value="Unassembled WGS sequence"/>
</dbReference>
<comment type="caution">
    <text evidence="2">The sequence shown here is derived from an EMBL/GenBank/DDBJ whole genome shotgun (WGS) entry which is preliminary data.</text>
</comment>
<keyword evidence="3" id="KW-1185">Reference proteome</keyword>
<feature type="compositionally biased region" description="Polar residues" evidence="1">
    <location>
        <begin position="65"/>
        <end position="80"/>
    </location>
</feature>
<name>A0ABR2C6K2_9ROSI</name>
<accession>A0ABR2C6K2</accession>
<evidence type="ECO:0000313" key="3">
    <source>
        <dbReference type="Proteomes" id="UP001472677"/>
    </source>
</evidence>